<organism evidence="1 2">
    <name type="scientific">Brachionus plicatilis</name>
    <name type="common">Marine rotifer</name>
    <name type="synonym">Brachionus muelleri</name>
    <dbReference type="NCBI Taxonomy" id="10195"/>
    <lineage>
        <taxon>Eukaryota</taxon>
        <taxon>Metazoa</taxon>
        <taxon>Spiralia</taxon>
        <taxon>Gnathifera</taxon>
        <taxon>Rotifera</taxon>
        <taxon>Eurotatoria</taxon>
        <taxon>Monogononta</taxon>
        <taxon>Pseudotrocha</taxon>
        <taxon>Ploima</taxon>
        <taxon>Brachionidae</taxon>
        <taxon>Brachionus</taxon>
    </lineage>
</organism>
<sequence length="154" mass="18307">MAGRLAAKLLMLTFPREENWARRLAAAELLNRPDRFEPDSWAWFGCYLYLALKIKVKLNEFQILKFQIISNQQASATFNCIKFSNFFKNNEIKKIRDKYKVKLITIFKASSTFVLLSVKYLFHEKKYYRDTRLKSRINSKHFGNLKQKLLSINI</sequence>
<dbReference type="Proteomes" id="UP000276133">
    <property type="component" value="Unassembled WGS sequence"/>
</dbReference>
<proteinExistence type="predicted"/>
<dbReference type="EMBL" id="REGN01000030">
    <property type="protein sequence ID" value="RNA45091.1"/>
    <property type="molecule type" value="Genomic_DNA"/>
</dbReference>
<reference evidence="1 2" key="1">
    <citation type="journal article" date="2018" name="Sci. Rep.">
        <title>Genomic signatures of local adaptation to the degree of environmental predictability in rotifers.</title>
        <authorList>
            <person name="Franch-Gras L."/>
            <person name="Hahn C."/>
            <person name="Garcia-Roger E.M."/>
            <person name="Carmona M.J."/>
            <person name="Serra M."/>
            <person name="Gomez A."/>
        </authorList>
    </citation>
    <scope>NUCLEOTIDE SEQUENCE [LARGE SCALE GENOMIC DNA]</scope>
    <source>
        <strain evidence="1">HYR1</strain>
    </source>
</reference>
<gene>
    <name evidence="1" type="ORF">BpHYR1_008705</name>
</gene>
<evidence type="ECO:0000313" key="1">
    <source>
        <dbReference type="EMBL" id="RNA45091.1"/>
    </source>
</evidence>
<protein>
    <submittedName>
        <fullName evidence="1">Uncharacterized protein</fullName>
    </submittedName>
</protein>
<dbReference type="AlphaFoldDB" id="A0A3M7TCT0"/>
<comment type="caution">
    <text evidence="1">The sequence shown here is derived from an EMBL/GenBank/DDBJ whole genome shotgun (WGS) entry which is preliminary data.</text>
</comment>
<keyword evidence="2" id="KW-1185">Reference proteome</keyword>
<name>A0A3M7TCT0_BRAPC</name>
<evidence type="ECO:0000313" key="2">
    <source>
        <dbReference type="Proteomes" id="UP000276133"/>
    </source>
</evidence>
<accession>A0A3M7TCT0</accession>